<gene>
    <name evidence="1" type="ORF">S12H4_25261</name>
</gene>
<feature type="non-terminal residue" evidence="1">
    <location>
        <position position="1"/>
    </location>
</feature>
<accession>X1SCS9</accession>
<organism evidence="1">
    <name type="scientific">marine sediment metagenome</name>
    <dbReference type="NCBI Taxonomy" id="412755"/>
    <lineage>
        <taxon>unclassified sequences</taxon>
        <taxon>metagenomes</taxon>
        <taxon>ecological metagenomes</taxon>
    </lineage>
</organism>
<comment type="caution">
    <text evidence="1">The sequence shown here is derived from an EMBL/GenBank/DDBJ whole genome shotgun (WGS) entry which is preliminary data.</text>
</comment>
<reference evidence="1" key="1">
    <citation type="journal article" date="2014" name="Front. Microbiol.">
        <title>High frequency of phylogenetically diverse reductive dehalogenase-homologous genes in deep subseafloor sedimentary metagenomes.</title>
        <authorList>
            <person name="Kawai M."/>
            <person name="Futagami T."/>
            <person name="Toyoda A."/>
            <person name="Takaki Y."/>
            <person name="Nishi S."/>
            <person name="Hori S."/>
            <person name="Arai W."/>
            <person name="Tsubouchi T."/>
            <person name="Morono Y."/>
            <person name="Uchiyama I."/>
            <person name="Ito T."/>
            <person name="Fujiyama A."/>
            <person name="Inagaki F."/>
            <person name="Takami H."/>
        </authorList>
    </citation>
    <scope>NUCLEOTIDE SEQUENCE</scope>
    <source>
        <strain evidence="1">Expedition CK06-06</strain>
    </source>
</reference>
<dbReference type="AlphaFoldDB" id="X1SCS9"/>
<sequence length="46" mass="5415">YRDEPHHWGRLYDECPMVKTIINQLMADSEAIEADVRRLVSQSKRG</sequence>
<dbReference type="EMBL" id="BARW01014071">
    <property type="protein sequence ID" value="GAI73230.1"/>
    <property type="molecule type" value="Genomic_DNA"/>
</dbReference>
<proteinExistence type="predicted"/>
<evidence type="ECO:0000313" key="1">
    <source>
        <dbReference type="EMBL" id="GAI73230.1"/>
    </source>
</evidence>
<name>X1SCS9_9ZZZZ</name>
<protein>
    <submittedName>
        <fullName evidence="1">Uncharacterized protein</fullName>
    </submittedName>
</protein>